<dbReference type="GO" id="GO:0016787">
    <property type="term" value="F:hydrolase activity"/>
    <property type="evidence" value="ECO:0007669"/>
    <property type="project" value="UniProtKB-KW"/>
</dbReference>
<sequence>MRHAGWMSGRSGDGWVFGPGGERYWGRFGAAGLLLMDAERSVLMQHRVAWSHFGGTWALPGGARHEGESAVEAAVREAGEEAGVAAGAVEVRFEHVLDLGYWSYTTVGAVARGEVRAAVTDPESIEVAWVPIDEVAALPLHPRFAEAWPGLKARLDVTAA</sequence>
<dbReference type="KEGG" id="aarc:G127AT_01315"/>
<evidence type="ECO:0000256" key="1">
    <source>
        <dbReference type="ARBA" id="ARBA00001946"/>
    </source>
</evidence>
<organism evidence="4 5">
    <name type="scientific">Agromyces archimandritae</name>
    <dbReference type="NCBI Taxonomy" id="2781962"/>
    <lineage>
        <taxon>Bacteria</taxon>
        <taxon>Bacillati</taxon>
        <taxon>Actinomycetota</taxon>
        <taxon>Actinomycetes</taxon>
        <taxon>Micrococcales</taxon>
        <taxon>Microbacteriaceae</taxon>
        <taxon>Agromyces</taxon>
    </lineage>
</organism>
<name>A0A975INT8_9MICO</name>
<proteinExistence type="predicted"/>
<evidence type="ECO:0000259" key="3">
    <source>
        <dbReference type="PROSITE" id="PS51462"/>
    </source>
</evidence>
<dbReference type="Proteomes" id="UP000671914">
    <property type="component" value="Chromosome"/>
</dbReference>
<feature type="domain" description="Nudix hydrolase" evidence="3">
    <location>
        <begin position="26"/>
        <end position="152"/>
    </location>
</feature>
<dbReference type="PANTHER" id="PTHR43046">
    <property type="entry name" value="GDP-MANNOSE MANNOSYL HYDROLASE"/>
    <property type="match status" value="1"/>
</dbReference>
<protein>
    <submittedName>
        <fullName evidence="4">NUDIX hydrolase</fullName>
    </submittedName>
</protein>
<dbReference type="EMBL" id="CP071696">
    <property type="protein sequence ID" value="QTX04927.1"/>
    <property type="molecule type" value="Genomic_DNA"/>
</dbReference>
<dbReference type="InterPro" id="IPR015797">
    <property type="entry name" value="NUDIX_hydrolase-like_dom_sf"/>
</dbReference>
<dbReference type="PANTHER" id="PTHR43046:SF2">
    <property type="entry name" value="8-OXO-DGTP DIPHOSPHATASE-RELATED"/>
    <property type="match status" value="1"/>
</dbReference>
<evidence type="ECO:0000256" key="2">
    <source>
        <dbReference type="ARBA" id="ARBA00022801"/>
    </source>
</evidence>
<dbReference type="Pfam" id="PF00293">
    <property type="entry name" value="NUDIX"/>
    <property type="match status" value="1"/>
</dbReference>
<dbReference type="InterPro" id="IPR020084">
    <property type="entry name" value="NUDIX_hydrolase_CS"/>
</dbReference>
<dbReference type="InterPro" id="IPR000086">
    <property type="entry name" value="NUDIX_hydrolase_dom"/>
</dbReference>
<dbReference type="Gene3D" id="3.90.79.10">
    <property type="entry name" value="Nucleoside Triphosphate Pyrophosphohydrolase"/>
    <property type="match status" value="1"/>
</dbReference>
<keyword evidence="5" id="KW-1185">Reference proteome</keyword>
<evidence type="ECO:0000313" key="4">
    <source>
        <dbReference type="EMBL" id="QTX04927.1"/>
    </source>
</evidence>
<dbReference type="PROSITE" id="PS51462">
    <property type="entry name" value="NUDIX"/>
    <property type="match status" value="1"/>
</dbReference>
<reference evidence="4" key="1">
    <citation type="submission" date="2021-03" db="EMBL/GenBank/DDBJ databases">
        <title>Agromyces archimandritus sp. nov., isolated from the cockroach Archimandrita tessellata.</title>
        <authorList>
            <person name="Guzman J."/>
            <person name="Ortuzar M."/>
            <person name="Poehlein A."/>
            <person name="Daniel R."/>
            <person name="Trujillo M."/>
            <person name="Vilcinskas A."/>
        </authorList>
    </citation>
    <scope>NUCLEOTIDE SEQUENCE</scope>
    <source>
        <strain evidence="4">G127AT</strain>
    </source>
</reference>
<dbReference type="SUPFAM" id="SSF55811">
    <property type="entry name" value="Nudix"/>
    <property type="match status" value="1"/>
</dbReference>
<gene>
    <name evidence="4" type="ORF">G127AT_01315</name>
</gene>
<dbReference type="AlphaFoldDB" id="A0A975INT8"/>
<evidence type="ECO:0000313" key="5">
    <source>
        <dbReference type="Proteomes" id="UP000671914"/>
    </source>
</evidence>
<accession>A0A975INT8</accession>
<keyword evidence="2 4" id="KW-0378">Hydrolase</keyword>
<dbReference type="PROSITE" id="PS00893">
    <property type="entry name" value="NUDIX_BOX"/>
    <property type="match status" value="1"/>
</dbReference>
<comment type="cofactor">
    <cofactor evidence="1">
        <name>Mg(2+)</name>
        <dbReference type="ChEBI" id="CHEBI:18420"/>
    </cofactor>
</comment>